<accession>A0ACC3ANR0</accession>
<organism evidence="1 2">
    <name type="scientific">Aspergillus melleus</name>
    <dbReference type="NCBI Taxonomy" id="138277"/>
    <lineage>
        <taxon>Eukaryota</taxon>
        <taxon>Fungi</taxon>
        <taxon>Dikarya</taxon>
        <taxon>Ascomycota</taxon>
        <taxon>Pezizomycotina</taxon>
        <taxon>Eurotiomycetes</taxon>
        <taxon>Eurotiomycetidae</taxon>
        <taxon>Eurotiales</taxon>
        <taxon>Aspergillaceae</taxon>
        <taxon>Aspergillus</taxon>
        <taxon>Aspergillus subgen. Circumdati</taxon>
    </lineage>
</organism>
<dbReference type="Proteomes" id="UP001177260">
    <property type="component" value="Unassembled WGS sequence"/>
</dbReference>
<reference evidence="1 2" key="1">
    <citation type="journal article" date="2023" name="ACS Omega">
        <title>Identification of the Neoaspergillic Acid Biosynthesis Gene Cluster by Establishing an In Vitro CRISPR-Ribonucleoprotein Genetic System in Aspergillus melleus.</title>
        <authorList>
            <person name="Yuan B."/>
            <person name="Grau M.F."/>
            <person name="Murata R.M."/>
            <person name="Torok T."/>
            <person name="Venkateswaran K."/>
            <person name="Stajich J.E."/>
            <person name="Wang C.C.C."/>
        </authorList>
    </citation>
    <scope>NUCLEOTIDE SEQUENCE [LARGE SCALE GENOMIC DNA]</scope>
    <source>
        <strain evidence="1 2">IMV 1140</strain>
    </source>
</reference>
<gene>
    <name evidence="1" type="ORF">N8T08_001157</name>
</gene>
<proteinExistence type="predicted"/>
<evidence type="ECO:0000313" key="1">
    <source>
        <dbReference type="EMBL" id="KAK1139227.1"/>
    </source>
</evidence>
<keyword evidence="2" id="KW-1185">Reference proteome</keyword>
<name>A0ACC3ANR0_9EURO</name>
<comment type="caution">
    <text evidence="1">The sequence shown here is derived from an EMBL/GenBank/DDBJ whole genome shotgun (WGS) entry which is preliminary data.</text>
</comment>
<dbReference type="EMBL" id="JAOPJF010000113">
    <property type="protein sequence ID" value="KAK1139227.1"/>
    <property type="molecule type" value="Genomic_DNA"/>
</dbReference>
<evidence type="ECO:0000313" key="2">
    <source>
        <dbReference type="Proteomes" id="UP001177260"/>
    </source>
</evidence>
<protein>
    <submittedName>
        <fullName evidence="1">Uncharacterized protein</fullName>
    </submittedName>
</protein>
<sequence>MGLCFSFLRRRMNSGQVAAGNNITPVWGAWEAWAGWEADNIIVVWEWGWVDRQEEGSVDITAVEEEEGSVVIMEAMEEALDDQGAAGLVDLLEGEEEEVSGGIMEAAVVVDLEVRGEDDGDIEEWICGLQGALFERFVFLEQRSRRGFSRLFYF</sequence>